<keyword evidence="1" id="KW-0808">Transferase</keyword>
<keyword evidence="4" id="KW-0812">Transmembrane</keyword>
<sequence>MKRGRLRVYLGAAPGVGKTYAMLGEGRRRLDRGTDVVVGYVEAHGRSHTASMLDGLELVPRRTSRYRGTELEEMDLDAVLRRRPKVVLVDELAHTNVPGSRNAKRWQDVQEILDAGIDVISTVNVQHLESVNDVVEKITGVRQQETVPDAVVRAADQVELVDMSAEALRRRLAHGNVYAPDKIDAALSNYFREGNLTALRELALLWVADKVDDALQGYRRRHDITGTWEARERVVVALTGGPEGEQLIRRAARIAARSGTGDLLALHVSRSDGLTGADPTHLTHQHQLVESLGGSYHQLLGDDVPETLLAFARAENATQLVLGDSRRSRWAASVLPPGIGARTIRASGDIDVHIVSHTHAGQGRRLPVGRGALSLRRRVRGYALAGLLPALLTLALLPVDHALNLVSDVLLFLLLVVAVALVGGVGPAVVAALLGSFLLNFFFTAPVHTLTIASTNNALALGVYLLVAVMVSSVVDLAARRTRQAARAVAESHVLASLAATPLTGSHDLAALLERFRESLSLESVAFLEKDDRHWRLLSAAGPDPATTPEAADTVVPADPDTSLALRGHGLAPEDARVAAAFAARTSQAVHQIRLAEEAARAGTLAEANTVRTALLAAVGHDLRTPLAAAKAVVSGMRAEDVALTDDDRRELLRTADDALDTLAGLVDSLLDLSRLQAGALPVHLSPTLVEDVIAGALDDVSIAGPVRLDVAEDLPPALVDAALLERVVVNLLTNAHRYAPEGVPPLLTGSAVLDRVEIRVVDTGPGIPAAEYERVFLPFQRLGDHDNSTGVGLGLALSRGLVDAMGGTLEPEETPGGGLTMVISLPVAAGEPTGGDLGIRERVG</sequence>
<dbReference type="Pfam" id="PF02518">
    <property type="entry name" value="HATPase_c"/>
    <property type="match status" value="1"/>
</dbReference>
<evidence type="ECO:0000256" key="2">
    <source>
        <dbReference type="ARBA" id="ARBA00022777"/>
    </source>
</evidence>
<feature type="transmembrane region" description="Helical" evidence="4">
    <location>
        <begin position="461"/>
        <end position="479"/>
    </location>
</feature>
<dbReference type="CDD" id="cd00075">
    <property type="entry name" value="HATPase"/>
    <property type="match status" value="1"/>
</dbReference>
<evidence type="ECO:0000256" key="4">
    <source>
        <dbReference type="SAM" id="Phobius"/>
    </source>
</evidence>
<dbReference type="Pfam" id="PF00512">
    <property type="entry name" value="HisKA"/>
    <property type="match status" value="1"/>
</dbReference>
<evidence type="ECO:0000313" key="6">
    <source>
        <dbReference type="EMBL" id="GAA3549718.1"/>
    </source>
</evidence>
<dbReference type="InterPro" id="IPR003594">
    <property type="entry name" value="HATPase_dom"/>
</dbReference>
<keyword evidence="4" id="KW-1133">Transmembrane helix</keyword>
<dbReference type="InterPro" id="IPR003661">
    <property type="entry name" value="HisK_dim/P_dom"/>
</dbReference>
<reference evidence="7" key="1">
    <citation type="journal article" date="2019" name="Int. J. Syst. Evol. Microbiol.">
        <title>The Global Catalogue of Microorganisms (GCM) 10K type strain sequencing project: providing services to taxonomists for standard genome sequencing and annotation.</title>
        <authorList>
            <consortium name="The Broad Institute Genomics Platform"/>
            <consortium name="The Broad Institute Genome Sequencing Center for Infectious Disease"/>
            <person name="Wu L."/>
            <person name="Ma J."/>
        </authorList>
    </citation>
    <scope>NUCLEOTIDE SEQUENCE [LARGE SCALE GENOMIC DNA]</scope>
    <source>
        <strain evidence="7">JCM 17460</strain>
    </source>
</reference>
<dbReference type="Proteomes" id="UP001500301">
    <property type="component" value="Unassembled WGS sequence"/>
</dbReference>
<name>A0ABP6WF77_9ACTN</name>
<protein>
    <submittedName>
        <fullName evidence="6">Sensor histidine kinase KdpD</fullName>
    </submittedName>
</protein>
<dbReference type="InterPro" id="IPR006016">
    <property type="entry name" value="UspA"/>
</dbReference>
<dbReference type="EMBL" id="BAABBB010000026">
    <property type="protein sequence ID" value="GAA3549718.1"/>
    <property type="molecule type" value="Genomic_DNA"/>
</dbReference>
<organism evidence="6 7">
    <name type="scientific">Nocardioides daeguensis</name>
    <dbReference type="NCBI Taxonomy" id="908359"/>
    <lineage>
        <taxon>Bacteria</taxon>
        <taxon>Bacillati</taxon>
        <taxon>Actinomycetota</taxon>
        <taxon>Actinomycetes</taxon>
        <taxon>Propionibacteriales</taxon>
        <taxon>Nocardioidaceae</taxon>
        <taxon>Nocardioides</taxon>
    </lineage>
</organism>
<dbReference type="PANTHER" id="PTHR45569">
    <property type="entry name" value="SENSOR PROTEIN KDPD"/>
    <property type="match status" value="1"/>
</dbReference>
<feature type="domain" description="Histidine kinase" evidence="5">
    <location>
        <begin position="618"/>
        <end position="830"/>
    </location>
</feature>
<gene>
    <name evidence="6" type="ORF">GCM10022263_40870</name>
</gene>
<evidence type="ECO:0000256" key="3">
    <source>
        <dbReference type="ARBA" id="ARBA00023012"/>
    </source>
</evidence>
<keyword evidence="4" id="KW-0472">Membrane</keyword>
<dbReference type="CDD" id="cd00082">
    <property type="entry name" value="HisKA"/>
    <property type="match status" value="1"/>
</dbReference>
<dbReference type="SMART" id="SM00388">
    <property type="entry name" value="HisKA"/>
    <property type="match status" value="1"/>
</dbReference>
<feature type="transmembrane region" description="Helical" evidence="4">
    <location>
        <begin position="409"/>
        <end position="430"/>
    </location>
</feature>
<dbReference type="Pfam" id="PF13493">
    <property type="entry name" value="DUF4118"/>
    <property type="match status" value="1"/>
</dbReference>
<dbReference type="InterPro" id="IPR052023">
    <property type="entry name" value="Histidine_kinase_KdpD"/>
</dbReference>
<dbReference type="Pfam" id="PF02702">
    <property type="entry name" value="KdpD"/>
    <property type="match status" value="1"/>
</dbReference>
<dbReference type="RefSeq" id="WP_218234778.1">
    <property type="nucleotide sequence ID" value="NZ_BAABBB010000026.1"/>
</dbReference>
<dbReference type="Pfam" id="PF00582">
    <property type="entry name" value="Usp"/>
    <property type="match status" value="1"/>
</dbReference>
<keyword evidence="7" id="KW-1185">Reference proteome</keyword>
<accession>A0ABP6WF77</accession>
<evidence type="ECO:0000259" key="5">
    <source>
        <dbReference type="PROSITE" id="PS50109"/>
    </source>
</evidence>
<dbReference type="GO" id="GO:0016301">
    <property type="term" value="F:kinase activity"/>
    <property type="evidence" value="ECO:0007669"/>
    <property type="project" value="UniProtKB-KW"/>
</dbReference>
<keyword evidence="2 6" id="KW-0418">Kinase</keyword>
<dbReference type="InterPro" id="IPR003852">
    <property type="entry name" value="Sig_transdc_His_kinase_KdpD_N"/>
</dbReference>
<keyword evidence="3" id="KW-0902">Two-component regulatory system</keyword>
<dbReference type="PANTHER" id="PTHR45569:SF1">
    <property type="entry name" value="SENSOR PROTEIN KDPD"/>
    <property type="match status" value="1"/>
</dbReference>
<dbReference type="InterPro" id="IPR025201">
    <property type="entry name" value="KdpD_TM"/>
</dbReference>
<evidence type="ECO:0000256" key="1">
    <source>
        <dbReference type="ARBA" id="ARBA00022679"/>
    </source>
</evidence>
<evidence type="ECO:0000313" key="7">
    <source>
        <dbReference type="Proteomes" id="UP001500301"/>
    </source>
</evidence>
<comment type="caution">
    <text evidence="6">The sequence shown here is derived from an EMBL/GenBank/DDBJ whole genome shotgun (WGS) entry which is preliminary data.</text>
</comment>
<feature type="transmembrane region" description="Helical" evidence="4">
    <location>
        <begin position="379"/>
        <end position="397"/>
    </location>
</feature>
<dbReference type="SMART" id="SM00387">
    <property type="entry name" value="HATPase_c"/>
    <property type="match status" value="1"/>
</dbReference>
<proteinExistence type="predicted"/>
<dbReference type="InterPro" id="IPR005467">
    <property type="entry name" value="His_kinase_dom"/>
</dbReference>
<dbReference type="PROSITE" id="PS50109">
    <property type="entry name" value="HIS_KIN"/>
    <property type="match status" value="1"/>
</dbReference>